<comment type="caution">
    <text evidence="2">The sequence shown here is derived from an EMBL/GenBank/DDBJ whole genome shotgun (WGS) entry which is preliminary data.</text>
</comment>
<organism evidence="2 3">
    <name type="scientific">Urechidicola vernalis</name>
    <dbReference type="NCBI Taxonomy" id="3075600"/>
    <lineage>
        <taxon>Bacteria</taxon>
        <taxon>Pseudomonadati</taxon>
        <taxon>Bacteroidota</taxon>
        <taxon>Flavobacteriia</taxon>
        <taxon>Flavobacteriales</taxon>
        <taxon>Flavobacteriaceae</taxon>
        <taxon>Urechidicola</taxon>
    </lineage>
</organism>
<accession>A0ABU2Y7H2</accession>
<dbReference type="Proteomes" id="UP001252186">
    <property type="component" value="Unassembled WGS sequence"/>
</dbReference>
<name>A0ABU2Y7H2_9FLAO</name>
<dbReference type="GO" id="GO:0016798">
    <property type="term" value="F:hydrolase activity, acting on glycosyl bonds"/>
    <property type="evidence" value="ECO:0007669"/>
    <property type="project" value="UniProtKB-KW"/>
</dbReference>
<dbReference type="InterPro" id="IPR003331">
    <property type="entry name" value="UDP_GlcNAc_Epimerase_2_dom"/>
</dbReference>
<dbReference type="EC" id="3.2.1.183" evidence="2"/>
<dbReference type="InterPro" id="IPR020004">
    <property type="entry name" value="UDP-GlcNAc_Epase"/>
</dbReference>
<evidence type="ECO:0000313" key="3">
    <source>
        <dbReference type="Proteomes" id="UP001252186"/>
    </source>
</evidence>
<keyword evidence="3" id="KW-1185">Reference proteome</keyword>
<keyword evidence="2" id="KW-0326">Glycosidase</keyword>
<reference evidence="2 3" key="1">
    <citation type="submission" date="2023-09" db="EMBL/GenBank/DDBJ databases">
        <authorList>
            <person name="Rey-Velasco X."/>
        </authorList>
    </citation>
    <scope>NUCLEOTIDE SEQUENCE [LARGE SCALE GENOMIC DNA]</scope>
    <source>
        <strain evidence="2 3">P050</strain>
    </source>
</reference>
<gene>
    <name evidence="2" type="primary">neuC</name>
    <name evidence="2" type="ORF">RM519_12885</name>
</gene>
<dbReference type="NCBIfam" id="TIGR03568">
    <property type="entry name" value="NeuC_NnaA"/>
    <property type="match status" value="1"/>
</dbReference>
<dbReference type="InterPro" id="IPR029767">
    <property type="entry name" value="WecB-like"/>
</dbReference>
<dbReference type="Pfam" id="PF02350">
    <property type="entry name" value="Epimerase_2"/>
    <property type="match status" value="1"/>
</dbReference>
<dbReference type="SUPFAM" id="SSF53756">
    <property type="entry name" value="UDP-Glycosyltransferase/glycogen phosphorylase"/>
    <property type="match status" value="1"/>
</dbReference>
<proteinExistence type="predicted"/>
<feature type="domain" description="UDP-N-acetylglucosamine 2-epimerase" evidence="1">
    <location>
        <begin position="25"/>
        <end position="370"/>
    </location>
</feature>
<dbReference type="RefSeq" id="WP_311594233.1">
    <property type="nucleotide sequence ID" value="NZ_JAVRHV010000008.1"/>
</dbReference>
<evidence type="ECO:0000259" key="1">
    <source>
        <dbReference type="Pfam" id="PF02350"/>
    </source>
</evidence>
<dbReference type="PANTHER" id="PTHR43174:SF3">
    <property type="entry name" value="UDP-N-ACETYLGLUCOSAMINE 2-EPIMERASE"/>
    <property type="match status" value="1"/>
</dbReference>
<dbReference type="Gene3D" id="3.40.50.2000">
    <property type="entry name" value="Glycogen Phosphorylase B"/>
    <property type="match status" value="2"/>
</dbReference>
<dbReference type="EMBL" id="JAVRHV010000008">
    <property type="protein sequence ID" value="MDT0554148.1"/>
    <property type="molecule type" value="Genomic_DNA"/>
</dbReference>
<keyword evidence="2" id="KW-0378">Hydrolase</keyword>
<dbReference type="PANTHER" id="PTHR43174">
    <property type="entry name" value="UDP-N-ACETYLGLUCOSAMINE 2-EPIMERASE"/>
    <property type="match status" value="1"/>
</dbReference>
<protein>
    <submittedName>
        <fullName evidence="2">UDP-N-acetylglucosamine 2-epimerase</fullName>
        <ecNumber evidence="2">3.2.1.183</ecNumber>
    </submittedName>
</protein>
<dbReference type="CDD" id="cd03786">
    <property type="entry name" value="GTB_UDP-GlcNAc_2-Epimerase"/>
    <property type="match status" value="1"/>
</dbReference>
<sequence>MKRKICVITGTRAEFGLMFWLLKFLKEDKNIELQLIATGMHLSPEFGLTYKTIEESGFDINKKIEVLLSSDTGVGISKSMGLVQISFSEAYQELNPDIIVVLGDRFEIFSAVSAAMICNIPIAHLHGGEATEGLIDESIRHSITKMSQIHFTATEIYRRRVIQLGENPERVFNVGTPGLDNIHYLKLLTFDEFEKSIDFKLKKKTILITFHPVTLENNTAERQFLNLLKALDRLENTSFIFTKPNADTNGRIIIELIDQYVTKNPLKACAFVSLGQLRYLSALKHVDVVLGNSSSGLTEAPSFGIPTINIGDRQNGRIKAESVIDCNPDVLGIAEALEKAFSHEFLINIKDVVNPYGDSGASEKIVEKLKEVDLENILKKSFYDLDFNM</sequence>
<evidence type="ECO:0000313" key="2">
    <source>
        <dbReference type="EMBL" id="MDT0554148.1"/>
    </source>
</evidence>